<dbReference type="EMBL" id="BKAG01000007">
    <property type="protein sequence ID" value="GEP42044.1"/>
    <property type="molecule type" value="Genomic_DNA"/>
</dbReference>
<dbReference type="OrthoDB" id="9898856at2"/>
<keyword evidence="1" id="KW-0472">Membrane</keyword>
<evidence type="ECO:0000313" key="3">
    <source>
        <dbReference type="Proteomes" id="UP000321577"/>
    </source>
</evidence>
<comment type="caution">
    <text evidence="2">The sequence shown here is derived from an EMBL/GenBank/DDBJ whole genome shotgun (WGS) entry which is preliminary data.</text>
</comment>
<organism evidence="2 3">
    <name type="scientific">Brevifollis gellanilyticus</name>
    <dbReference type="NCBI Taxonomy" id="748831"/>
    <lineage>
        <taxon>Bacteria</taxon>
        <taxon>Pseudomonadati</taxon>
        <taxon>Verrucomicrobiota</taxon>
        <taxon>Verrucomicrobiia</taxon>
        <taxon>Verrucomicrobiales</taxon>
        <taxon>Verrucomicrobiaceae</taxon>
    </lineage>
</organism>
<feature type="transmembrane region" description="Helical" evidence="1">
    <location>
        <begin position="20"/>
        <end position="42"/>
    </location>
</feature>
<sequence>MPTPTKFRNLLITTFRGLGLSFLFGVGALVILCGGTYVFYWWEQSSWRVSALSRLANAEQADAMVQSELSQIKVPTSESYPGSWVGRYVIKMTNGEHLVYEYWHRKALVADLLLARGSDGRWYSGNDHYCNDMAMIRFFPPSSSIAEFASKYSLHEFDGPKQTKAQ</sequence>
<keyword evidence="3" id="KW-1185">Reference proteome</keyword>
<reference evidence="2 3" key="1">
    <citation type="submission" date="2019-07" db="EMBL/GenBank/DDBJ databases">
        <title>Whole genome shotgun sequence of Brevifollis gellanilyticus NBRC 108608.</title>
        <authorList>
            <person name="Hosoyama A."/>
            <person name="Uohara A."/>
            <person name="Ohji S."/>
            <person name="Ichikawa N."/>
        </authorList>
    </citation>
    <scope>NUCLEOTIDE SEQUENCE [LARGE SCALE GENOMIC DNA]</scope>
    <source>
        <strain evidence="2 3">NBRC 108608</strain>
    </source>
</reference>
<keyword evidence="1" id="KW-0812">Transmembrane</keyword>
<keyword evidence="1" id="KW-1133">Transmembrane helix</keyword>
<evidence type="ECO:0000313" key="2">
    <source>
        <dbReference type="EMBL" id="GEP42044.1"/>
    </source>
</evidence>
<protein>
    <submittedName>
        <fullName evidence="2">Uncharacterized protein</fullName>
    </submittedName>
</protein>
<dbReference type="AlphaFoldDB" id="A0A512M5N9"/>
<accession>A0A512M5N9</accession>
<dbReference type="RefSeq" id="WP_146849649.1">
    <property type="nucleotide sequence ID" value="NZ_BKAG01000007.1"/>
</dbReference>
<evidence type="ECO:0000256" key="1">
    <source>
        <dbReference type="SAM" id="Phobius"/>
    </source>
</evidence>
<dbReference type="Proteomes" id="UP000321577">
    <property type="component" value="Unassembled WGS sequence"/>
</dbReference>
<proteinExistence type="predicted"/>
<name>A0A512M5N9_9BACT</name>
<gene>
    <name evidence="2" type="ORF">BGE01nite_13350</name>
</gene>